<reference evidence="3" key="1">
    <citation type="submission" date="2017-07" db="EMBL/GenBank/DDBJ databases">
        <title>Brachybacterium sp. VR2415.</title>
        <authorList>
            <person name="Tak E.J."/>
            <person name="Bae J.-W."/>
        </authorList>
    </citation>
    <scope>NUCLEOTIDE SEQUENCE [LARGE SCALE GENOMIC DNA]</scope>
    <source>
        <strain evidence="3">VR2415</strain>
    </source>
</reference>
<proteinExistence type="predicted"/>
<dbReference type="Proteomes" id="UP000198398">
    <property type="component" value="Chromosome"/>
</dbReference>
<keyword evidence="3" id="KW-1185">Reference proteome</keyword>
<protein>
    <submittedName>
        <fullName evidence="2">Amidinotransferase</fullName>
    </submittedName>
</protein>
<dbReference type="PIRSF" id="PIRSF028188">
    <property type="entry name" value="Amdntrnsf_FN0238"/>
    <property type="match status" value="1"/>
</dbReference>
<dbReference type="AlphaFoldDB" id="A0A220UDN3"/>
<accession>A0A220UDN3</accession>
<dbReference type="NCBIfam" id="NF046062">
    <property type="entry name" value="citrull_CtlX"/>
    <property type="match status" value="1"/>
</dbReference>
<sequence>MTGQAPSHVVLVRPHHFHPNPQTAADNAFQHLLDAPAAEIASRAAAEVTGLAEVLDTAGVGVTVIDDEGTTTPDSVFPNNWLSTHGDGTLALYPMYAVNRRTERRDDVVEHLREHFAVHRVIDYSGAEQENRFLEGTGAMVLDHVARIAYACRSRRADPDLFRAACADLGYQPVLFDASDAAGVPVYHTNVLMSVGTEVALIGAEMIRDSARRDQVLDSLRVGGREVVELSEAQVHGFLGNCLEVLGRQGRFLVMSTQAATQLTPTQRRRIERSSPILTVPVPTIEAAGGSVRCMLAGIHLSPRQAEVSPQLPSSSPNTRTSAAPAAV</sequence>
<feature type="region of interest" description="Disordered" evidence="1">
    <location>
        <begin position="306"/>
        <end position="328"/>
    </location>
</feature>
<dbReference type="KEGG" id="brv:CFK39_11390"/>
<name>A0A220UDN3_9MICO</name>
<gene>
    <name evidence="2" type="ORF">CFK39_11390</name>
</gene>
<evidence type="ECO:0000313" key="2">
    <source>
        <dbReference type="EMBL" id="ASK66324.1"/>
    </source>
</evidence>
<dbReference type="RefSeq" id="WP_089065565.1">
    <property type="nucleotide sequence ID" value="NZ_CP022316.1"/>
</dbReference>
<dbReference type="Gene3D" id="3.75.10.10">
    <property type="entry name" value="L-arginine/glycine Amidinotransferase, Chain A"/>
    <property type="match status" value="1"/>
</dbReference>
<keyword evidence="2" id="KW-0808">Transferase</keyword>
<dbReference type="SUPFAM" id="SSF55909">
    <property type="entry name" value="Pentein"/>
    <property type="match status" value="1"/>
</dbReference>
<dbReference type="OrthoDB" id="9788268at2"/>
<dbReference type="EMBL" id="CP022316">
    <property type="protein sequence ID" value="ASK66324.1"/>
    <property type="molecule type" value="Genomic_DNA"/>
</dbReference>
<dbReference type="Pfam" id="PF19420">
    <property type="entry name" value="DDAH_eukar"/>
    <property type="match status" value="1"/>
</dbReference>
<feature type="compositionally biased region" description="Polar residues" evidence="1">
    <location>
        <begin position="311"/>
        <end position="322"/>
    </location>
</feature>
<evidence type="ECO:0000313" key="3">
    <source>
        <dbReference type="Proteomes" id="UP000198398"/>
    </source>
</evidence>
<dbReference type="PANTHER" id="PTHR43224:SF1">
    <property type="entry name" value="AMIDINOTRANSFERASE"/>
    <property type="match status" value="1"/>
</dbReference>
<dbReference type="GO" id="GO:0016740">
    <property type="term" value="F:transferase activity"/>
    <property type="evidence" value="ECO:0007669"/>
    <property type="project" value="UniProtKB-KW"/>
</dbReference>
<dbReference type="InterPro" id="IPR014541">
    <property type="entry name" value="Amdntrnsf_FN0238"/>
</dbReference>
<evidence type="ECO:0000256" key="1">
    <source>
        <dbReference type="SAM" id="MobiDB-lite"/>
    </source>
</evidence>
<organism evidence="2 3">
    <name type="scientific">Brachybacterium avium</name>
    <dbReference type="NCBI Taxonomy" id="2017485"/>
    <lineage>
        <taxon>Bacteria</taxon>
        <taxon>Bacillati</taxon>
        <taxon>Actinomycetota</taxon>
        <taxon>Actinomycetes</taxon>
        <taxon>Micrococcales</taxon>
        <taxon>Dermabacteraceae</taxon>
        <taxon>Brachybacterium</taxon>
    </lineage>
</organism>
<dbReference type="PANTHER" id="PTHR43224">
    <property type="entry name" value="AMIDINOTRANSFERASE"/>
    <property type="match status" value="1"/>
</dbReference>